<keyword evidence="3" id="KW-1185">Reference proteome</keyword>
<sequence length="239" mass="25474">MVTAQTPANCPTFLDLKAFSQDVPAGGSDDPLGGGARILPVRAGDCEVFVSGVAAGEGLHREARGDTWVMVLEGALRFLSADGEFDLAEGESLVIARGAQVGWRASAPVKLVGMRYLAAPDGDAGVHRIDNEAPLAPSNPPADDVLLGEKPSCRSGNQFTSVDAVFKCGIWDSTPYRRLPIHFHHSELMHLLAGSVTFTDASGRTASFGKGDTFIIEKGADCSWDSRDYVAKVYAYYRP</sequence>
<reference evidence="2 3" key="1">
    <citation type="submission" date="2024-09" db="EMBL/GenBank/DDBJ databases">
        <authorList>
            <person name="Sun Q."/>
            <person name="Mori K."/>
        </authorList>
    </citation>
    <scope>NUCLEOTIDE SEQUENCE [LARGE SCALE GENOMIC DNA]</scope>
    <source>
        <strain evidence="2 3">CICC 11035S</strain>
    </source>
</reference>
<dbReference type="EMBL" id="JBHLTM010000064">
    <property type="protein sequence ID" value="MFC0686347.1"/>
    <property type="molecule type" value="Genomic_DNA"/>
</dbReference>
<evidence type="ECO:0000313" key="3">
    <source>
        <dbReference type="Proteomes" id="UP001589858"/>
    </source>
</evidence>
<organism evidence="2 3">
    <name type="scientific">Novosphingobium clariflavum</name>
    <dbReference type="NCBI Taxonomy" id="2029884"/>
    <lineage>
        <taxon>Bacteria</taxon>
        <taxon>Pseudomonadati</taxon>
        <taxon>Pseudomonadota</taxon>
        <taxon>Alphaproteobacteria</taxon>
        <taxon>Sphingomonadales</taxon>
        <taxon>Sphingomonadaceae</taxon>
        <taxon>Novosphingobium</taxon>
    </lineage>
</organism>
<dbReference type="Gene3D" id="2.60.120.10">
    <property type="entry name" value="Jelly Rolls"/>
    <property type="match status" value="2"/>
</dbReference>
<dbReference type="InterPro" id="IPR014710">
    <property type="entry name" value="RmlC-like_jellyroll"/>
</dbReference>
<dbReference type="RefSeq" id="WP_267221895.1">
    <property type="nucleotide sequence ID" value="NZ_JAPCWC010000012.1"/>
</dbReference>
<dbReference type="Proteomes" id="UP001589858">
    <property type="component" value="Unassembled WGS sequence"/>
</dbReference>
<evidence type="ECO:0000259" key="1">
    <source>
        <dbReference type="Pfam" id="PF05899"/>
    </source>
</evidence>
<proteinExistence type="predicted"/>
<name>A0ABV6SAR8_9SPHN</name>
<evidence type="ECO:0000313" key="2">
    <source>
        <dbReference type="EMBL" id="MFC0686347.1"/>
    </source>
</evidence>
<dbReference type="PANTHER" id="PTHR40943">
    <property type="entry name" value="CYTOPLASMIC PROTEIN-RELATED"/>
    <property type="match status" value="1"/>
</dbReference>
<dbReference type="SUPFAM" id="SSF51182">
    <property type="entry name" value="RmlC-like cupins"/>
    <property type="match status" value="2"/>
</dbReference>
<dbReference type="InterPro" id="IPR011051">
    <property type="entry name" value="RmlC_Cupin_sf"/>
</dbReference>
<accession>A0ABV6SAR8</accession>
<dbReference type="CDD" id="cd02227">
    <property type="entry name" value="cupin_TM1112-like"/>
    <property type="match status" value="1"/>
</dbReference>
<dbReference type="InterPro" id="IPR008579">
    <property type="entry name" value="UGlyAH_Cupin_dom"/>
</dbReference>
<comment type="caution">
    <text evidence="2">The sequence shown here is derived from an EMBL/GenBank/DDBJ whole genome shotgun (WGS) entry which is preliminary data.</text>
</comment>
<gene>
    <name evidence="2" type="ORF">ACFFF8_17310</name>
</gene>
<feature type="domain" description="(S)-ureidoglycine aminohydrolase cupin" evidence="1">
    <location>
        <begin position="163"/>
        <end position="234"/>
    </location>
</feature>
<dbReference type="PANTHER" id="PTHR40943:SF1">
    <property type="entry name" value="CYTOPLASMIC PROTEIN"/>
    <property type="match status" value="1"/>
</dbReference>
<dbReference type="Pfam" id="PF05899">
    <property type="entry name" value="Cupin_3"/>
    <property type="match status" value="1"/>
</dbReference>
<protein>
    <submittedName>
        <fullName evidence="2">Cupin domain-containing protein</fullName>
    </submittedName>
</protein>